<dbReference type="HOGENOM" id="CLU_2649156_0_0_0"/>
<accession>A0A068NWN9</accession>
<sequence>MIPKKMRDRLGMHPGTPITIEESEGKIEITVDEGSSALARDSNGHLVLTGKLIAPMKDFVATAREDRMRQVLGVEE</sequence>
<proteinExistence type="predicted"/>
<name>A0A068NWN9_FIMGI</name>
<reference evidence="1 2" key="1">
    <citation type="journal article" date="2014" name="PLoS ONE">
        <title>The first complete genome sequence of the class fimbriimonadia in the phylum armatimonadetes.</title>
        <authorList>
            <person name="Hu Z.Y."/>
            <person name="Wang Y.Z."/>
            <person name="Im W.T."/>
            <person name="Wang S.Y."/>
            <person name="Zhao G.P."/>
            <person name="Zheng H.J."/>
            <person name="Quan Z.X."/>
        </authorList>
    </citation>
    <scope>NUCLEOTIDE SEQUENCE [LARGE SCALE GENOMIC DNA]</scope>
    <source>
        <strain evidence="1">Gsoil 348</strain>
    </source>
</reference>
<protein>
    <recommendedName>
        <fullName evidence="3">SpoVT-AbrB domain-containing protein</fullName>
    </recommendedName>
</protein>
<evidence type="ECO:0008006" key="3">
    <source>
        <dbReference type="Google" id="ProtNLM"/>
    </source>
</evidence>
<keyword evidence="2" id="KW-1185">Reference proteome</keyword>
<dbReference type="EMBL" id="CP007139">
    <property type="protein sequence ID" value="AIE87861.1"/>
    <property type="molecule type" value="Genomic_DNA"/>
</dbReference>
<dbReference type="Proteomes" id="UP000027982">
    <property type="component" value="Chromosome"/>
</dbReference>
<gene>
    <name evidence="1" type="ORF">OP10G_4493</name>
</gene>
<dbReference type="KEGG" id="fgi:OP10G_4493"/>
<dbReference type="InterPro" id="IPR037914">
    <property type="entry name" value="SpoVT-AbrB_sf"/>
</dbReference>
<organism evidence="1 2">
    <name type="scientific">Fimbriimonas ginsengisoli Gsoil 348</name>
    <dbReference type="NCBI Taxonomy" id="661478"/>
    <lineage>
        <taxon>Bacteria</taxon>
        <taxon>Bacillati</taxon>
        <taxon>Armatimonadota</taxon>
        <taxon>Fimbriimonadia</taxon>
        <taxon>Fimbriimonadales</taxon>
        <taxon>Fimbriimonadaceae</taxon>
        <taxon>Fimbriimonas</taxon>
    </lineage>
</organism>
<evidence type="ECO:0000313" key="2">
    <source>
        <dbReference type="Proteomes" id="UP000027982"/>
    </source>
</evidence>
<evidence type="ECO:0000313" key="1">
    <source>
        <dbReference type="EMBL" id="AIE87861.1"/>
    </source>
</evidence>
<dbReference type="AlphaFoldDB" id="A0A068NWN9"/>
<dbReference type="STRING" id="661478.OP10G_4493"/>
<dbReference type="SUPFAM" id="SSF89447">
    <property type="entry name" value="AbrB/MazE/MraZ-like"/>
    <property type="match status" value="1"/>
</dbReference>